<keyword evidence="2" id="KW-0012">Acyltransferase</keyword>
<dbReference type="Pfam" id="PF00583">
    <property type="entry name" value="Acetyltransf_1"/>
    <property type="match status" value="1"/>
</dbReference>
<dbReference type="AlphaFoldDB" id="A0A495X4S3"/>
<dbReference type="PANTHER" id="PTHR43877:SF1">
    <property type="entry name" value="ACETYLTRANSFERASE"/>
    <property type="match status" value="1"/>
</dbReference>
<dbReference type="Gene3D" id="3.40.630.30">
    <property type="match status" value="1"/>
</dbReference>
<dbReference type="InterPro" id="IPR000182">
    <property type="entry name" value="GNAT_dom"/>
</dbReference>
<sequence>MAEEVRIRVANADDDPERLFDLLWALAPEDDRPEPGRLRSVWRAVVAQEGRRVFLAEAGAHLVGSIDTIVVPNLTRGAQPFMLVENMVVESAARRRGVGSALLDTAFSWARECGCYKVQLLSNAKREEAHSFYEGHGFAQSARGYRRYL</sequence>
<keyword evidence="5" id="KW-1185">Reference proteome</keyword>
<evidence type="ECO:0000313" key="5">
    <source>
        <dbReference type="Proteomes" id="UP000272729"/>
    </source>
</evidence>
<dbReference type="CDD" id="cd04301">
    <property type="entry name" value="NAT_SF"/>
    <property type="match status" value="1"/>
</dbReference>
<feature type="domain" description="N-acetyltransferase" evidence="3">
    <location>
        <begin position="5"/>
        <end position="149"/>
    </location>
</feature>
<protein>
    <submittedName>
        <fullName evidence="4">Ribosomal protein S18 acetylase RimI-like enzyme</fullName>
    </submittedName>
</protein>
<reference evidence="4 5" key="1">
    <citation type="submission" date="2018-10" db="EMBL/GenBank/DDBJ databases">
        <title>Sequencing the genomes of 1000 actinobacteria strains.</title>
        <authorList>
            <person name="Klenk H.-P."/>
        </authorList>
    </citation>
    <scope>NUCLEOTIDE SEQUENCE [LARGE SCALE GENOMIC DNA]</scope>
    <source>
        <strain evidence="4 5">DSM 43911</strain>
    </source>
</reference>
<evidence type="ECO:0000256" key="2">
    <source>
        <dbReference type="ARBA" id="ARBA00023315"/>
    </source>
</evidence>
<dbReference type="PROSITE" id="PS51186">
    <property type="entry name" value="GNAT"/>
    <property type="match status" value="1"/>
</dbReference>
<evidence type="ECO:0000259" key="3">
    <source>
        <dbReference type="PROSITE" id="PS51186"/>
    </source>
</evidence>
<proteinExistence type="predicted"/>
<dbReference type="InterPro" id="IPR016181">
    <property type="entry name" value="Acyl_CoA_acyltransferase"/>
</dbReference>
<dbReference type="PANTHER" id="PTHR43877">
    <property type="entry name" value="AMINOALKYLPHOSPHONATE N-ACETYLTRANSFERASE-RELATED-RELATED"/>
    <property type="match status" value="1"/>
</dbReference>
<dbReference type="SUPFAM" id="SSF55729">
    <property type="entry name" value="Acyl-CoA N-acyltransferases (Nat)"/>
    <property type="match status" value="1"/>
</dbReference>
<comment type="caution">
    <text evidence="4">The sequence shown here is derived from an EMBL/GenBank/DDBJ whole genome shotgun (WGS) entry which is preliminary data.</text>
</comment>
<dbReference type="EMBL" id="RBXR01000001">
    <property type="protein sequence ID" value="RKT69301.1"/>
    <property type="molecule type" value="Genomic_DNA"/>
</dbReference>
<keyword evidence="4" id="KW-0687">Ribonucleoprotein</keyword>
<accession>A0A495X4S3</accession>
<dbReference type="InterPro" id="IPR050832">
    <property type="entry name" value="Bact_Acetyltransf"/>
</dbReference>
<evidence type="ECO:0000256" key="1">
    <source>
        <dbReference type="ARBA" id="ARBA00022679"/>
    </source>
</evidence>
<evidence type="ECO:0000313" key="4">
    <source>
        <dbReference type="EMBL" id="RKT69301.1"/>
    </source>
</evidence>
<keyword evidence="4" id="KW-0689">Ribosomal protein</keyword>
<gene>
    <name evidence="4" type="ORF">DFJ66_2509</name>
</gene>
<dbReference type="GO" id="GO:0016747">
    <property type="term" value="F:acyltransferase activity, transferring groups other than amino-acyl groups"/>
    <property type="evidence" value="ECO:0007669"/>
    <property type="project" value="InterPro"/>
</dbReference>
<dbReference type="GO" id="GO:0005840">
    <property type="term" value="C:ribosome"/>
    <property type="evidence" value="ECO:0007669"/>
    <property type="project" value="UniProtKB-KW"/>
</dbReference>
<dbReference type="RefSeq" id="WP_170199313.1">
    <property type="nucleotide sequence ID" value="NZ_JBIUBA010000002.1"/>
</dbReference>
<dbReference type="Proteomes" id="UP000272729">
    <property type="component" value="Unassembled WGS sequence"/>
</dbReference>
<keyword evidence="1" id="KW-0808">Transferase</keyword>
<name>A0A495X4S3_9PSEU</name>
<organism evidence="4 5">
    <name type="scientific">Saccharothrix variisporea</name>
    <dbReference type="NCBI Taxonomy" id="543527"/>
    <lineage>
        <taxon>Bacteria</taxon>
        <taxon>Bacillati</taxon>
        <taxon>Actinomycetota</taxon>
        <taxon>Actinomycetes</taxon>
        <taxon>Pseudonocardiales</taxon>
        <taxon>Pseudonocardiaceae</taxon>
        <taxon>Saccharothrix</taxon>
    </lineage>
</organism>